<dbReference type="GO" id="GO:0033744">
    <property type="term" value="F:L-methionine:thioredoxin-disulfide S-oxidoreductase activity"/>
    <property type="evidence" value="ECO:0007669"/>
    <property type="project" value="RHEA"/>
</dbReference>
<comment type="catalytic activity">
    <reaction evidence="2 4">
        <text>L-methionyl-[protein] + [thioredoxin]-disulfide + H2O = L-methionyl-(S)-S-oxide-[protein] + [thioredoxin]-dithiol</text>
        <dbReference type="Rhea" id="RHEA:14217"/>
        <dbReference type="Rhea" id="RHEA-COMP:10698"/>
        <dbReference type="Rhea" id="RHEA-COMP:10700"/>
        <dbReference type="Rhea" id="RHEA-COMP:12313"/>
        <dbReference type="Rhea" id="RHEA-COMP:12315"/>
        <dbReference type="ChEBI" id="CHEBI:15377"/>
        <dbReference type="ChEBI" id="CHEBI:16044"/>
        <dbReference type="ChEBI" id="CHEBI:29950"/>
        <dbReference type="ChEBI" id="CHEBI:44120"/>
        <dbReference type="ChEBI" id="CHEBI:50058"/>
        <dbReference type="EC" id="1.8.4.11"/>
    </reaction>
</comment>
<feature type="domain" description="Peptide methionine sulphoxide reductase MsrA" evidence="6">
    <location>
        <begin position="26"/>
        <end position="175"/>
    </location>
</feature>
<dbReference type="InterPro" id="IPR002569">
    <property type="entry name" value="Met_Sox_Rdtase_MsrA_dom"/>
</dbReference>
<evidence type="ECO:0000256" key="1">
    <source>
        <dbReference type="ARBA" id="ARBA00023002"/>
    </source>
</evidence>
<keyword evidence="1 4" id="KW-0560">Oxidoreductase</keyword>
<evidence type="ECO:0000256" key="4">
    <source>
        <dbReference type="HAMAP-Rule" id="MF_01401"/>
    </source>
</evidence>
<dbReference type="EC" id="1.8.4.11" evidence="4"/>
<dbReference type="RefSeq" id="WP_109719621.1">
    <property type="nucleotide sequence ID" value="NZ_QEQK01000005.1"/>
</dbReference>
<feature type="signal peptide" evidence="5">
    <location>
        <begin position="1"/>
        <end position="24"/>
    </location>
</feature>
<feature type="chain" id="PRO_5017049521" description="Peptide methionine sulfoxide reductase MsrA" evidence="5">
    <location>
        <begin position="25"/>
        <end position="197"/>
    </location>
</feature>
<dbReference type="GO" id="GO:0008113">
    <property type="term" value="F:peptide-methionine (S)-S-oxide reductase activity"/>
    <property type="evidence" value="ECO:0007669"/>
    <property type="project" value="UniProtKB-UniRule"/>
</dbReference>
<dbReference type="Gene3D" id="3.30.1060.10">
    <property type="entry name" value="Peptide methionine sulphoxide reductase MsrA"/>
    <property type="match status" value="1"/>
</dbReference>
<name>A0A363ULZ1_9GAMM</name>
<evidence type="ECO:0000259" key="6">
    <source>
        <dbReference type="Pfam" id="PF01625"/>
    </source>
</evidence>
<dbReference type="SUPFAM" id="SSF55068">
    <property type="entry name" value="Peptide methionine sulfoxide reductase"/>
    <property type="match status" value="1"/>
</dbReference>
<dbReference type="OrthoDB" id="4174719at2"/>
<comment type="similarity">
    <text evidence="4">Belongs to the MsrA Met sulfoxide reductase family.</text>
</comment>
<evidence type="ECO:0000256" key="5">
    <source>
        <dbReference type="SAM" id="SignalP"/>
    </source>
</evidence>
<reference evidence="7 8" key="1">
    <citation type="submission" date="2018-05" db="EMBL/GenBank/DDBJ databases">
        <title>Abyssibacter profundi OUC007T gen. nov., sp. nov, a marine bacterium isolated from seawater of the Mariana Trench.</title>
        <authorList>
            <person name="Zhou S."/>
        </authorList>
    </citation>
    <scope>NUCLEOTIDE SEQUENCE [LARGE SCALE GENOMIC DNA]</scope>
    <source>
        <strain evidence="7 8">OUC007</strain>
    </source>
</reference>
<accession>A0A363ULZ1</accession>
<dbReference type="PANTHER" id="PTHR43774">
    <property type="entry name" value="PEPTIDE METHIONINE SULFOXIDE REDUCTASE"/>
    <property type="match status" value="1"/>
</dbReference>
<dbReference type="PANTHER" id="PTHR43774:SF1">
    <property type="entry name" value="PEPTIDE METHIONINE SULFOXIDE REDUCTASE MSRA 2"/>
    <property type="match status" value="1"/>
</dbReference>
<comment type="caution">
    <text evidence="7">The sequence shown here is derived from an EMBL/GenBank/DDBJ whole genome shotgun (WGS) entry which is preliminary data.</text>
</comment>
<proteinExistence type="inferred from homology"/>
<comment type="catalytic activity">
    <reaction evidence="3 4">
        <text>[thioredoxin]-disulfide + L-methionine + H2O = L-methionine (S)-S-oxide + [thioredoxin]-dithiol</text>
        <dbReference type="Rhea" id="RHEA:19993"/>
        <dbReference type="Rhea" id="RHEA-COMP:10698"/>
        <dbReference type="Rhea" id="RHEA-COMP:10700"/>
        <dbReference type="ChEBI" id="CHEBI:15377"/>
        <dbReference type="ChEBI" id="CHEBI:29950"/>
        <dbReference type="ChEBI" id="CHEBI:50058"/>
        <dbReference type="ChEBI" id="CHEBI:57844"/>
        <dbReference type="ChEBI" id="CHEBI:58772"/>
        <dbReference type="EC" id="1.8.4.11"/>
    </reaction>
</comment>
<comment type="function">
    <text evidence="4">Has an important function as a repair enzyme for proteins that have been inactivated by oxidation. Catalyzes the reversible oxidation-reduction of methionine sulfoxide in proteins to methionine.</text>
</comment>
<dbReference type="AlphaFoldDB" id="A0A363ULZ1"/>
<evidence type="ECO:0000256" key="2">
    <source>
        <dbReference type="ARBA" id="ARBA00047806"/>
    </source>
</evidence>
<dbReference type="InterPro" id="IPR036509">
    <property type="entry name" value="Met_Sox_Rdtase_MsrA_sf"/>
</dbReference>
<evidence type="ECO:0000256" key="3">
    <source>
        <dbReference type="ARBA" id="ARBA00048782"/>
    </source>
</evidence>
<evidence type="ECO:0000313" key="7">
    <source>
        <dbReference type="EMBL" id="PWN56427.1"/>
    </source>
</evidence>
<keyword evidence="5" id="KW-0732">Signal</keyword>
<sequence>MTGSKMGLQALVLLAAMVVSPVQAEQAIFASGCFWCTESDFEKVEGVREAVSGYIGGAVENPSYEAVSTGRTGHTEAVRVDYDPAVVSYQTLLDVYWRNVDPTTDQGQFCDKGSQYRPGIYPLNDAQMEAALASRQAIIDAGRVQPVLVEIEPATTFYVAEDHHQNYYKTHTLRYRYYRFACGRDARLKELWGEPPS</sequence>
<feature type="active site" evidence="4">
    <location>
        <position position="33"/>
    </location>
</feature>
<evidence type="ECO:0000313" key="8">
    <source>
        <dbReference type="Proteomes" id="UP000251800"/>
    </source>
</evidence>
<organism evidence="7 8">
    <name type="scientific">Abyssibacter profundi</name>
    <dbReference type="NCBI Taxonomy" id="2182787"/>
    <lineage>
        <taxon>Bacteria</taxon>
        <taxon>Pseudomonadati</taxon>
        <taxon>Pseudomonadota</taxon>
        <taxon>Gammaproteobacteria</taxon>
        <taxon>Chromatiales</taxon>
        <taxon>Oceanococcaceae</taxon>
        <taxon>Abyssibacter</taxon>
    </lineage>
</organism>
<protein>
    <recommendedName>
        <fullName evidence="4">Peptide methionine sulfoxide reductase MsrA</fullName>
        <shortName evidence="4">Protein-methionine-S-oxide reductase</shortName>
        <ecNumber evidence="4">1.8.4.11</ecNumber>
    </recommendedName>
    <alternativeName>
        <fullName evidence="4">Peptide-methionine (S)-S-oxide reductase</fullName>
        <shortName evidence="4">Peptide Met(O) reductase</shortName>
    </alternativeName>
</protein>
<keyword evidence="8" id="KW-1185">Reference proteome</keyword>
<dbReference type="NCBIfam" id="TIGR00401">
    <property type="entry name" value="msrA"/>
    <property type="match status" value="1"/>
</dbReference>
<dbReference type="Proteomes" id="UP000251800">
    <property type="component" value="Unassembled WGS sequence"/>
</dbReference>
<dbReference type="EMBL" id="QEQK01000005">
    <property type="protein sequence ID" value="PWN56427.1"/>
    <property type="molecule type" value="Genomic_DNA"/>
</dbReference>
<dbReference type="HAMAP" id="MF_01401">
    <property type="entry name" value="MsrA"/>
    <property type="match status" value="1"/>
</dbReference>
<gene>
    <name evidence="4 7" type="primary">msrA</name>
    <name evidence="7" type="ORF">DEH80_06210</name>
</gene>
<dbReference type="Pfam" id="PF01625">
    <property type="entry name" value="PMSR"/>
    <property type="match status" value="1"/>
</dbReference>